<dbReference type="Pfam" id="PF05193">
    <property type="entry name" value="Peptidase_M16_C"/>
    <property type="match status" value="1"/>
</dbReference>
<comment type="similarity">
    <text evidence="1">Belongs to the peptidase M16 family.</text>
</comment>
<dbReference type="SUPFAM" id="SSF63411">
    <property type="entry name" value="LuxS/MPP-like metallohydrolase"/>
    <property type="match status" value="2"/>
</dbReference>
<dbReference type="Proteomes" id="UP000676079">
    <property type="component" value="Chromosome"/>
</dbReference>
<dbReference type="Gene3D" id="3.30.830.10">
    <property type="entry name" value="Metalloenzyme, LuxS/M16 peptidase-like"/>
    <property type="match status" value="2"/>
</dbReference>
<feature type="domain" description="Peptidase M16 N-terminal" evidence="2">
    <location>
        <begin position="23"/>
        <end position="155"/>
    </location>
</feature>
<dbReference type="PANTHER" id="PTHR11851:SF49">
    <property type="entry name" value="MITOCHONDRIAL-PROCESSING PEPTIDASE SUBUNIT ALPHA"/>
    <property type="match status" value="1"/>
</dbReference>
<dbReference type="Pfam" id="PF00675">
    <property type="entry name" value="Peptidase_M16"/>
    <property type="match status" value="1"/>
</dbReference>
<gene>
    <name evidence="4" type="ORF">KGD84_25420</name>
</gene>
<dbReference type="RefSeq" id="WP_220562922.1">
    <property type="nucleotide sequence ID" value="NZ_CP074133.1"/>
</dbReference>
<dbReference type="InterPro" id="IPR007863">
    <property type="entry name" value="Peptidase_M16_C"/>
</dbReference>
<evidence type="ECO:0000313" key="4">
    <source>
        <dbReference type="EMBL" id="QUX21699.1"/>
    </source>
</evidence>
<evidence type="ECO:0000259" key="2">
    <source>
        <dbReference type="Pfam" id="PF00675"/>
    </source>
</evidence>
<accession>A0ABX8BI08</accession>
<evidence type="ECO:0000259" key="3">
    <source>
        <dbReference type="Pfam" id="PF05193"/>
    </source>
</evidence>
<dbReference type="EMBL" id="CP074133">
    <property type="protein sequence ID" value="QUX21699.1"/>
    <property type="molecule type" value="Genomic_DNA"/>
</dbReference>
<dbReference type="InterPro" id="IPR050361">
    <property type="entry name" value="MPP/UQCRC_Complex"/>
</dbReference>
<proteinExistence type="inferred from homology"/>
<keyword evidence="5" id="KW-1185">Reference proteome</keyword>
<sequence length="451" mass="49055">MTGIGAAGRLVQYRLENGMRLVTAPASTGQVAAVNLWYGVGSRHEVPGRTGFAHLFEHLMFQGSGNVAKGEHFEEIERLGGDINASTSSDRTNYYETVPAHALDRILWLEADRLATLRDGMTQEVLDNQRDVVKNERRQRYDNQPYGTALERILRLAYPEGHPYHHPTIGSMADLDAADLDYVKSFHKAHYGPDNCVITVVSELDPEDVRARVEKYFGDIPAREVVPQAPDAVLRAPLGGPLRDLVVETVPAAGVFLCYRAPAYGERGFDVAHLLSAVLGQGQGSRLYRSLVVDRPIAADDGGAAADVLPFRYTDSLLLVNMLARENVDGDTLEAEILAEVAKVAQGVTEEELDRARAVLERDHLQSISGPAGLADAISSCTQLFDDPELALTWPARWQDITAEEVRAAAERLLVDENRLVVRFDPEPAAAAEALEAEAQASAAAADAADA</sequence>
<dbReference type="PANTHER" id="PTHR11851">
    <property type="entry name" value="METALLOPROTEASE"/>
    <property type="match status" value="1"/>
</dbReference>
<organism evidence="4 5">
    <name type="scientific">Nocardiopsis changdeensis</name>
    <dbReference type="NCBI Taxonomy" id="2831969"/>
    <lineage>
        <taxon>Bacteria</taxon>
        <taxon>Bacillati</taxon>
        <taxon>Actinomycetota</taxon>
        <taxon>Actinomycetes</taxon>
        <taxon>Streptosporangiales</taxon>
        <taxon>Nocardiopsidaceae</taxon>
        <taxon>Nocardiopsis</taxon>
    </lineage>
</organism>
<evidence type="ECO:0000256" key="1">
    <source>
        <dbReference type="ARBA" id="ARBA00007261"/>
    </source>
</evidence>
<protein>
    <submittedName>
        <fullName evidence="4">Insulinase family protein</fullName>
    </submittedName>
</protein>
<evidence type="ECO:0000313" key="5">
    <source>
        <dbReference type="Proteomes" id="UP000676079"/>
    </source>
</evidence>
<dbReference type="InterPro" id="IPR011765">
    <property type="entry name" value="Pept_M16_N"/>
</dbReference>
<name>A0ABX8BI08_9ACTN</name>
<feature type="domain" description="Peptidase M16 C-terminal" evidence="3">
    <location>
        <begin position="179"/>
        <end position="359"/>
    </location>
</feature>
<dbReference type="InterPro" id="IPR011249">
    <property type="entry name" value="Metalloenz_LuxS/M16"/>
</dbReference>
<reference evidence="4 5" key="1">
    <citation type="submission" date="2021-05" db="EMBL/GenBank/DDBJ databases">
        <title>Direct Submission.</title>
        <authorList>
            <person name="Li K."/>
            <person name="Gao J."/>
        </authorList>
    </citation>
    <scope>NUCLEOTIDE SEQUENCE [LARGE SCALE GENOMIC DNA]</scope>
    <source>
        <strain evidence="4 5">Mg02</strain>
    </source>
</reference>